<proteinExistence type="predicted"/>
<dbReference type="EMBL" id="CAUYUJ010015515">
    <property type="protein sequence ID" value="CAK0855054.1"/>
    <property type="molecule type" value="Genomic_DNA"/>
</dbReference>
<feature type="region of interest" description="Disordered" evidence="1">
    <location>
        <begin position="110"/>
        <end position="149"/>
    </location>
</feature>
<feature type="region of interest" description="Disordered" evidence="1">
    <location>
        <begin position="588"/>
        <end position="670"/>
    </location>
</feature>
<dbReference type="Proteomes" id="UP001189429">
    <property type="component" value="Unassembled WGS sequence"/>
</dbReference>
<dbReference type="Gene3D" id="2.40.30.60">
    <property type="entry name" value="RimM"/>
    <property type="match status" value="1"/>
</dbReference>
<protein>
    <submittedName>
        <fullName evidence="2">Uncharacterized protein</fullName>
    </submittedName>
</protein>
<gene>
    <name evidence="2" type="ORF">PCOR1329_LOCUS45900</name>
</gene>
<organism evidence="2 3">
    <name type="scientific">Prorocentrum cordatum</name>
    <dbReference type="NCBI Taxonomy" id="2364126"/>
    <lineage>
        <taxon>Eukaryota</taxon>
        <taxon>Sar</taxon>
        <taxon>Alveolata</taxon>
        <taxon>Dinophyceae</taxon>
        <taxon>Prorocentrales</taxon>
        <taxon>Prorocentraceae</taxon>
        <taxon>Prorocentrum</taxon>
    </lineage>
</organism>
<evidence type="ECO:0000256" key="1">
    <source>
        <dbReference type="SAM" id="MobiDB-lite"/>
    </source>
</evidence>
<dbReference type="InterPro" id="IPR036976">
    <property type="entry name" value="RimM_N_sf"/>
</dbReference>
<reference evidence="2" key="1">
    <citation type="submission" date="2023-10" db="EMBL/GenBank/DDBJ databases">
        <authorList>
            <person name="Chen Y."/>
            <person name="Shah S."/>
            <person name="Dougan E. K."/>
            <person name="Thang M."/>
            <person name="Chan C."/>
        </authorList>
    </citation>
    <scope>NUCLEOTIDE SEQUENCE [LARGE SCALE GENOMIC DNA]</scope>
</reference>
<feature type="compositionally biased region" description="Gly residues" evidence="1">
    <location>
        <begin position="24"/>
        <end position="39"/>
    </location>
</feature>
<evidence type="ECO:0000313" key="2">
    <source>
        <dbReference type="EMBL" id="CAK0855054.1"/>
    </source>
</evidence>
<accession>A0ABN9U7F2</accession>
<name>A0ABN9U7F2_9DINO</name>
<sequence>MSSRPPAAAFAAWPLAGYAAQGPAAGGPLGGTAAGGLAGGAVRRAPPPQRAPGGAAGGASTAAAAGALAVALAAAPRWLVGRGPRSGHRARRGAWGCEHRSSARRRLALRAAAPGTDAEVSSARRRAKDEDGGEVAVSEKDEGELDYVPTREELQAEEYALLKATGALEVQAKEEARREKLKWRKENPSPMDQWEIDMQEAANDLMRRRLYGDLKLGSKAHKRLRGKNVEEKETEIKYNRGFPVAETEESLRACALQEKKWMDQWRAMWPTMEAVDPHDPESFGFSFIGEISGVFGVRGEVRVRVDYDISRQGYVADRHLGHRNFSNWTEKPKRVHLKAPNRRFPRPFQIITGKRVQRDVYALQLAGVQTVEEARALSGFRVFALEPPPGIETEVNPAYGFDGEDLYDADTTTFHVNDALDLVGCKCLTFTSQVSEEVLADFAMAESREEAQQVLDDAGVEVVNFGELTGVIPDYRIQRRKRGRMQAHSILDITLSKEIVVGSCGYLYEHNPNSPEGKYFMANQDQSQYEKVTHVPFVPDMIARIDGGDDGIERAVYFSLPKDHIQRTTFTARKRLVDERGLLVSPRNPDARALLPPAGKSHALRRRDGKRLPLQISTTAPAPPEDMLQPAGKVFEEPKPGVPVPPMERTRASPNSVVTGRNPKRRMLGF</sequence>
<comment type="caution">
    <text evidence="2">The sequence shown here is derived from an EMBL/GenBank/DDBJ whole genome shotgun (WGS) entry which is preliminary data.</text>
</comment>
<keyword evidence="3" id="KW-1185">Reference proteome</keyword>
<evidence type="ECO:0000313" key="3">
    <source>
        <dbReference type="Proteomes" id="UP001189429"/>
    </source>
</evidence>
<feature type="region of interest" description="Disordered" evidence="1">
    <location>
        <begin position="24"/>
        <end position="59"/>
    </location>
</feature>